<dbReference type="EMBL" id="WBXO01000005">
    <property type="protein sequence ID" value="KAB2952754.1"/>
    <property type="molecule type" value="Genomic_DNA"/>
</dbReference>
<organism evidence="1 2">
    <name type="scientific">Heliorestis acidaminivorans</name>
    <dbReference type="NCBI Taxonomy" id="553427"/>
    <lineage>
        <taxon>Bacteria</taxon>
        <taxon>Bacillati</taxon>
        <taxon>Bacillota</taxon>
        <taxon>Clostridia</taxon>
        <taxon>Eubacteriales</taxon>
        <taxon>Heliobacteriaceae</taxon>
        <taxon>Heliorestis</taxon>
    </lineage>
</organism>
<dbReference type="InterPro" id="IPR024265">
    <property type="entry name" value="DUF3788"/>
</dbReference>
<gene>
    <name evidence="1" type="ORF">F9B85_08795</name>
</gene>
<reference evidence="1 2" key="1">
    <citation type="submission" date="2019-10" db="EMBL/GenBank/DDBJ databases">
        <title>Whole-genome sequence of the extremophile Heliorestis acidaminivorans DSM 24790.</title>
        <authorList>
            <person name="Kyndt J.A."/>
            <person name="Meyer T.E."/>
        </authorList>
    </citation>
    <scope>NUCLEOTIDE SEQUENCE [LARGE SCALE GENOMIC DNA]</scope>
    <source>
        <strain evidence="1 2">DSM 24790</strain>
    </source>
</reference>
<comment type="caution">
    <text evidence="1">The sequence shown here is derived from an EMBL/GenBank/DDBJ whole genome shotgun (WGS) entry which is preliminary data.</text>
</comment>
<accession>A0A6I0F100</accession>
<name>A0A6I0F100_9FIRM</name>
<keyword evidence="2" id="KW-1185">Reference proteome</keyword>
<dbReference type="OrthoDB" id="9090890at2"/>
<sequence length="61" mass="7138">MEEAYQAKPHITYSKCSAQPGWNVKYKKSGKSLCTLNCTLSSRQWKKIKCSKRLWPYIPWG</sequence>
<evidence type="ECO:0000313" key="2">
    <source>
        <dbReference type="Proteomes" id="UP000468766"/>
    </source>
</evidence>
<proteinExistence type="predicted"/>
<dbReference type="Pfam" id="PF12663">
    <property type="entry name" value="DUF3788"/>
    <property type="match status" value="1"/>
</dbReference>
<dbReference type="AlphaFoldDB" id="A0A6I0F100"/>
<dbReference type="Proteomes" id="UP000468766">
    <property type="component" value="Unassembled WGS sequence"/>
</dbReference>
<evidence type="ECO:0000313" key="1">
    <source>
        <dbReference type="EMBL" id="KAB2952754.1"/>
    </source>
</evidence>
<protein>
    <submittedName>
        <fullName evidence="1">DUF3788 family protein</fullName>
    </submittedName>
</protein>